<keyword evidence="2" id="KW-0732">Signal</keyword>
<sequence length="81" mass="8683">MKTLTQIALATIFFTTSMMAFAEPATTNQAQLEASSTTVKHEGMTVTLTDKHFTSTEETKATASQTLTQSQKADSAPLPTI</sequence>
<feature type="chain" id="PRO_5008676707" evidence="2">
    <location>
        <begin position="23"/>
        <end position="81"/>
    </location>
</feature>
<feature type="compositionally biased region" description="Basic and acidic residues" evidence="1">
    <location>
        <begin position="51"/>
        <end position="60"/>
    </location>
</feature>
<reference evidence="4" key="1">
    <citation type="submission" date="2016-06" db="EMBL/GenBank/DDBJ databases">
        <authorList>
            <person name="Rodrigo-Torres L."/>
            <person name="Arahal D.R."/>
        </authorList>
    </citation>
    <scope>NUCLEOTIDE SEQUENCE [LARGE SCALE GENOMIC DNA]</scope>
    <source>
        <strain evidence="4">CECT 7224</strain>
    </source>
</reference>
<dbReference type="Proteomes" id="UP000092819">
    <property type="component" value="Unassembled WGS sequence"/>
</dbReference>
<evidence type="ECO:0000313" key="4">
    <source>
        <dbReference type="Proteomes" id="UP000092819"/>
    </source>
</evidence>
<accession>A0A1C3JI37</accession>
<protein>
    <submittedName>
        <fullName evidence="3">Uncharacterized protein</fullName>
    </submittedName>
</protein>
<feature type="region of interest" description="Disordered" evidence="1">
    <location>
        <begin position="51"/>
        <end position="81"/>
    </location>
</feature>
<evidence type="ECO:0000313" key="3">
    <source>
        <dbReference type="EMBL" id="SBT14757.1"/>
    </source>
</evidence>
<gene>
    <name evidence="3" type="ORF">VCE7224_03534</name>
</gene>
<dbReference type="AlphaFoldDB" id="A0A1C3JI37"/>
<feature type="signal peptide" evidence="2">
    <location>
        <begin position="1"/>
        <end position="22"/>
    </location>
</feature>
<name>A0A1C3JI37_9VIBR</name>
<evidence type="ECO:0000256" key="1">
    <source>
        <dbReference type="SAM" id="MobiDB-lite"/>
    </source>
</evidence>
<dbReference type="RefSeq" id="WP_065677214.1">
    <property type="nucleotide sequence ID" value="NZ_AP025464.1"/>
</dbReference>
<proteinExistence type="predicted"/>
<dbReference type="EMBL" id="FLQZ01000086">
    <property type="protein sequence ID" value="SBT14757.1"/>
    <property type="molecule type" value="Genomic_DNA"/>
</dbReference>
<feature type="compositionally biased region" description="Polar residues" evidence="1">
    <location>
        <begin position="61"/>
        <end position="73"/>
    </location>
</feature>
<keyword evidence="4" id="KW-1185">Reference proteome</keyword>
<evidence type="ECO:0000256" key="2">
    <source>
        <dbReference type="SAM" id="SignalP"/>
    </source>
</evidence>
<organism evidence="3 4">
    <name type="scientific">Vibrio celticus</name>
    <dbReference type="NCBI Taxonomy" id="446372"/>
    <lineage>
        <taxon>Bacteria</taxon>
        <taxon>Pseudomonadati</taxon>
        <taxon>Pseudomonadota</taxon>
        <taxon>Gammaproteobacteria</taxon>
        <taxon>Vibrionales</taxon>
        <taxon>Vibrionaceae</taxon>
        <taxon>Vibrio</taxon>
    </lineage>
</organism>